<sequence length="90" mass="9528">MCAIQSMLLMSCTPLVYACLDNGPTLSRNNCMSQANGHGAGWIVGSLVDVAVEASALSPEATPHPGSGVKYHTERDEINYRRGSSFPISS</sequence>
<proteinExistence type="predicted"/>
<protein>
    <recommendedName>
        <fullName evidence="4">Secreted protein</fullName>
    </recommendedName>
</protein>
<evidence type="ECO:0008006" key="4">
    <source>
        <dbReference type="Google" id="ProtNLM"/>
    </source>
</evidence>
<organism evidence="2 3">
    <name type="scientific">Aspergillus phoenicis ATCC 13157</name>
    <dbReference type="NCBI Taxonomy" id="1353007"/>
    <lineage>
        <taxon>Eukaryota</taxon>
        <taxon>Fungi</taxon>
        <taxon>Dikarya</taxon>
        <taxon>Ascomycota</taxon>
        <taxon>Pezizomycotina</taxon>
        <taxon>Eurotiomycetes</taxon>
        <taxon>Eurotiomycetidae</taxon>
        <taxon>Eurotiales</taxon>
        <taxon>Aspergillaceae</taxon>
        <taxon>Aspergillus</taxon>
    </lineage>
</organism>
<keyword evidence="1" id="KW-0732">Signal</keyword>
<evidence type="ECO:0000313" key="3">
    <source>
        <dbReference type="Proteomes" id="UP000254937"/>
    </source>
</evidence>
<keyword evidence="3" id="KW-1185">Reference proteome</keyword>
<feature type="signal peptide" evidence="1">
    <location>
        <begin position="1"/>
        <end position="18"/>
    </location>
</feature>
<name>A0A370Q0T3_ASPPH</name>
<dbReference type="Proteomes" id="UP000254937">
    <property type="component" value="Unassembled WGS sequence"/>
</dbReference>
<feature type="chain" id="PRO_5016976634" description="Secreted protein" evidence="1">
    <location>
        <begin position="19"/>
        <end position="90"/>
    </location>
</feature>
<dbReference type="AlphaFoldDB" id="A0A370Q0T3"/>
<reference evidence="2 3" key="1">
    <citation type="submission" date="2018-07" db="EMBL/GenBank/DDBJ databases">
        <title>Section-level genome sequencing of Aspergillus section Nigri to investigate inter- and intra-species variation.</title>
        <authorList>
            <consortium name="DOE Joint Genome Institute"/>
            <person name="Vesth T.C."/>
            <person name="Nybo J.L."/>
            <person name="Theobald S."/>
            <person name="Frisvad J.C."/>
            <person name="Larsen T.O."/>
            <person name="Nielsen K.F."/>
            <person name="Hoof J.B."/>
            <person name="Brandl J."/>
            <person name="Salamov A."/>
            <person name="Riley R."/>
            <person name="Gladden J.M."/>
            <person name="Phatale P."/>
            <person name="Nielsen M.T."/>
            <person name="Lyhne E.K."/>
            <person name="Kogle M.E."/>
            <person name="Strasser K."/>
            <person name="McDonnell E."/>
            <person name="Barry K."/>
            <person name="Clum A."/>
            <person name="Chen C."/>
            <person name="Nolan M."/>
            <person name="Sandor L."/>
            <person name="Kuo A."/>
            <person name="Lipzen A."/>
            <person name="Hainaut M."/>
            <person name="Drula E."/>
            <person name="Tsang A."/>
            <person name="Magnuson J.K."/>
            <person name="Henrissat B."/>
            <person name="Wiebenga A."/>
            <person name="Simmons B.A."/>
            <person name="Makela M.R."/>
            <person name="De vries R.P."/>
            <person name="Grigoriev I.V."/>
            <person name="Mortensen U.H."/>
            <person name="Baker S.E."/>
            <person name="Andersen M.R."/>
        </authorList>
    </citation>
    <scope>NUCLEOTIDE SEQUENCE [LARGE SCALE GENOMIC DNA]</scope>
    <source>
        <strain evidence="2 3">ATCC 13157</strain>
    </source>
</reference>
<accession>A0A370Q0T3</accession>
<evidence type="ECO:0000313" key="2">
    <source>
        <dbReference type="EMBL" id="RDK48048.1"/>
    </source>
</evidence>
<evidence type="ECO:0000256" key="1">
    <source>
        <dbReference type="SAM" id="SignalP"/>
    </source>
</evidence>
<gene>
    <name evidence="2" type="ORF">M752DRAFT_9483</name>
</gene>
<dbReference type="EMBL" id="KZ851844">
    <property type="protein sequence ID" value="RDK48048.1"/>
    <property type="molecule type" value="Genomic_DNA"/>
</dbReference>